<dbReference type="GO" id="GO:0009982">
    <property type="term" value="F:pseudouridine synthase activity"/>
    <property type="evidence" value="ECO:0007669"/>
    <property type="project" value="InterPro"/>
</dbReference>
<dbReference type="GO" id="GO:0008017">
    <property type="term" value="F:microtubule binding"/>
    <property type="evidence" value="ECO:0007669"/>
    <property type="project" value="InterPro"/>
</dbReference>
<dbReference type="SMART" id="SM00129">
    <property type="entry name" value="KISc"/>
    <property type="match status" value="1"/>
</dbReference>
<dbReference type="PROSITE" id="PS00411">
    <property type="entry name" value="KINESIN_MOTOR_1"/>
    <property type="match status" value="1"/>
</dbReference>
<evidence type="ECO:0000256" key="8">
    <source>
        <dbReference type="ARBA" id="ARBA00022840"/>
    </source>
</evidence>
<feature type="region of interest" description="Disordered" evidence="17">
    <location>
        <begin position="56"/>
        <end position="93"/>
    </location>
</feature>
<dbReference type="Gramene" id="RZC70518">
    <property type="protein sequence ID" value="RZC70518"/>
    <property type="gene ID" value="C5167_033673"/>
</dbReference>
<evidence type="ECO:0000256" key="17">
    <source>
        <dbReference type="SAM" id="MobiDB-lite"/>
    </source>
</evidence>
<evidence type="ECO:0000256" key="5">
    <source>
        <dbReference type="ARBA" id="ARBA00022701"/>
    </source>
</evidence>
<evidence type="ECO:0000256" key="2">
    <source>
        <dbReference type="ARBA" id="ARBA00008348"/>
    </source>
</evidence>
<dbReference type="PROSITE" id="PS01149">
    <property type="entry name" value="PSI_RSU"/>
    <property type="match status" value="1"/>
</dbReference>
<dbReference type="FunFam" id="3.40.850.10:FF:000036">
    <property type="entry name" value="Kinesin-like protein"/>
    <property type="match status" value="1"/>
</dbReference>
<dbReference type="PROSITE" id="PS50176">
    <property type="entry name" value="ARM_REPEAT"/>
    <property type="match status" value="2"/>
</dbReference>
<dbReference type="Pfam" id="PF00849">
    <property type="entry name" value="PseudoU_synth_2"/>
    <property type="match status" value="1"/>
</dbReference>
<feature type="compositionally biased region" description="Basic and acidic residues" evidence="17">
    <location>
        <begin position="709"/>
        <end position="721"/>
    </location>
</feature>
<dbReference type="GO" id="GO:0003723">
    <property type="term" value="F:RNA binding"/>
    <property type="evidence" value="ECO:0007669"/>
    <property type="project" value="UniProtKB-KW"/>
</dbReference>
<dbReference type="PROSITE" id="PS50889">
    <property type="entry name" value="S4"/>
    <property type="match status" value="1"/>
</dbReference>
<gene>
    <name evidence="19" type="ORF">C5167_033673</name>
</gene>
<keyword evidence="20" id="KW-1185">Reference proteome</keyword>
<dbReference type="InterPro" id="IPR018496">
    <property type="entry name" value="PsdUridine_synth_RsuA/RluB_CS"/>
</dbReference>
<dbReference type="GO" id="GO:0005876">
    <property type="term" value="C:spindle microtubule"/>
    <property type="evidence" value="ECO:0007669"/>
    <property type="project" value="TreeGrafter"/>
</dbReference>
<dbReference type="GO" id="GO:0072686">
    <property type="term" value="C:mitotic spindle"/>
    <property type="evidence" value="ECO:0007669"/>
    <property type="project" value="TreeGrafter"/>
</dbReference>
<dbReference type="InterPro" id="IPR047149">
    <property type="entry name" value="KIF11-like"/>
</dbReference>
<feature type="repeat" description="ARM" evidence="14">
    <location>
        <begin position="1174"/>
        <end position="1217"/>
    </location>
</feature>
<proteinExistence type="inferred from homology"/>
<dbReference type="InterPro" id="IPR020094">
    <property type="entry name" value="TruA/RsuA/RluB/E/F_N"/>
</dbReference>
<dbReference type="Pfam" id="PF00225">
    <property type="entry name" value="Kinesin"/>
    <property type="match status" value="1"/>
</dbReference>
<dbReference type="GO" id="GO:0001522">
    <property type="term" value="P:pseudouridine synthesis"/>
    <property type="evidence" value="ECO:0007669"/>
    <property type="project" value="InterPro"/>
</dbReference>
<evidence type="ECO:0000313" key="19">
    <source>
        <dbReference type="EMBL" id="RZC70518.1"/>
    </source>
</evidence>
<feature type="repeat" description="ARM" evidence="14">
    <location>
        <begin position="1133"/>
        <end position="1175"/>
    </location>
</feature>
<feature type="compositionally biased region" description="Polar residues" evidence="17">
    <location>
        <begin position="464"/>
        <end position="484"/>
    </location>
</feature>
<dbReference type="Gene3D" id="1.25.10.10">
    <property type="entry name" value="Leucine-rich Repeat Variant"/>
    <property type="match status" value="1"/>
</dbReference>
<dbReference type="InterPro" id="IPR016024">
    <property type="entry name" value="ARM-type_fold"/>
</dbReference>
<evidence type="ECO:0000256" key="4">
    <source>
        <dbReference type="ARBA" id="ARBA00022490"/>
    </source>
</evidence>
<comment type="similarity">
    <text evidence="2">Belongs to the pseudouridine synthase RsuA family.</text>
</comment>
<dbReference type="Gene3D" id="3.30.70.580">
    <property type="entry name" value="Pseudouridine synthase I, catalytic domain, N-terminal subdomain"/>
    <property type="match status" value="1"/>
</dbReference>
<dbReference type="InterPro" id="IPR027417">
    <property type="entry name" value="P-loop_NTPase"/>
</dbReference>
<evidence type="ECO:0000259" key="18">
    <source>
        <dbReference type="PROSITE" id="PS50067"/>
    </source>
</evidence>
<dbReference type="Pfam" id="PF00514">
    <property type="entry name" value="Arm"/>
    <property type="match status" value="1"/>
</dbReference>
<evidence type="ECO:0000256" key="6">
    <source>
        <dbReference type="ARBA" id="ARBA00022737"/>
    </source>
</evidence>
<keyword evidence="6" id="KW-0677">Repeat</keyword>
<dbReference type="STRING" id="3469.A0A4Y7KER0"/>
<evidence type="ECO:0000256" key="7">
    <source>
        <dbReference type="ARBA" id="ARBA00022741"/>
    </source>
</evidence>
<feature type="region of interest" description="Disordered" evidence="17">
    <location>
        <begin position="413"/>
        <end position="491"/>
    </location>
</feature>
<dbReference type="Pfam" id="PF01479">
    <property type="entry name" value="S4"/>
    <property type="match status" value="1"/>
</dbReference>
<dbReference type="OMA" id="INHHSPR"/>
<feature type="coiled-coil region" evidence="16">
    <location>
        <begin position="849"/>
        <end position="926"/>
    </location>
</feature>
<protein>
    <recommendedName>
        <fullName evidence="18">Kinesin motor domain-containing protein</fullName>
    </recommendedName>
</protein>
<dbReference type="Gene3D" id="3.40.850.10">
    <property type="entry name" value="Kinesin motor domain"/>
    <property type="match status" value="1"/>
</dbReference>
<keyword evidence="13" id="KW-0694">RNA-binding</keyword>
<keyword evidence="10 15" id="KW-0505">Motor protein</keyword>
<keyword evidence="12" id="KW-0413">Isomerase</keyword>
<feature type="coiled-coil region" evidence="16">
    <location>
        <begin position="1040"/>
        <end position="1074"/>
    </location>
</feature>
<dbReference type="PANTHER" id="PTHR47970">
    <property type="entry name" value="KINESIN-LIKE PROTEIN KIF11"/>
    <property type="match status" value="1"/>
</dbReference>
<dbReference type="PRINTS" id="PR00380">
    <property type="entry name" value="KINESINHEAVY"/>
</dbReference>
<feature type="binding site" evidence="15">
    <location>
        <begin position="576"/>
        <end position="583"/>
    </location>
    <ligand>
        <name>ATP</name>
        <dbReference type="ChEBI" id="CHEBI:30616"/>
    </ligand>
</feature>
<dbReference type="SUPFAM" id="SSF48371">
    <property type="entry name" value="ARM repeat"/>
    <property type="match status" value="1"/>
</dbReference>
<accession>A0A4Y7KER0</accession>
<feature type="region of interest" description="Disordered" evidence="17">
    <location>
        <begin position="706"/>
        <end position="727"/>
    </location>
</feature>
<dbReference type="InterPro" id="IPR042092">
    <property type="entry name" value="PsdUridine_s_RsuA/RluB/E/F_cat"/>
</dbReference>
<evidence type="ECO:0000256" key="12">
    <source>
        <dbReference type="ARBA" id="ARBA00023235"/>
    </source>
</evidence>
<dbReference type="GO" id="GO:0008574">
    <property type="term" value="F:plus-end-directed microtubule motor activity"/>
    <property type="evidence" value="ECO:0007669"/>
    <property type="project" value="TreeGrafter"/>
</dbReference>
<dbReference type="CDD" id="cd00106">
    <property type="entry name" value="KISc"/>
    <property type="match status" value="1"/>
</dbReference>
<keyword evidence="8 15" id="KW-0067">ATP-binding</keyword>
<evidence type="ECO:0000256" key="9">
    <source>
        <dbReference type="ARBA" id="ARBA00023054"/>
    </source>
</evidence>
<dbReference type="Gene3D" id="3.30.70.1560">
    <property type="entry name" value="Alpha-L RNA-binding motif"/>
    <property type="match status" value="1"/>
</dbReference>
<dbReference type="InterPro" id="IPR036986">
    <property type="entry name" value="S4_RNA-bd_sf"/>
</dbReference>
<dbReference type="GO" id="GO:0005524">
    <property type="term" value="F:ATP binding"/>
    <property type="evidence" value="ECO:0007669"/>
    <property type="project" value="UniProtKB-UniRule"/>
</dbReference>
<feature type="compositionally biased region" description="Polar residues" evidence="17">
    <location>
        <begin position="58"/>
        <end position="72"/>
    </location>
</feature>
<dbReference type="PROSITE" id="PS50067">
    <property type="entry name" value="KINESIN_MOTOR_2"/>
    <property type="match status" value="1"/>
</dbReference>
<dbReference type="Proteomes" id="UP000316621">
    <property type="component" value="Chromosome 7"/>
</dbReference>
<evidence type="ECO:0000256" key="11">
    <source>
        <dbReference type="ARBA" id="ARBA00023212"/>
    </source>
</evidence>
<dbReference type="GO" id="GO:0007018">
    <property type="term" value="P:microtubule-based movement"/>
    <property type="evidence" value="ECO:0007669"/>
    <property type="project" value="InterPro"/>
</dbReference>
<dbReference type="InterPro" id="IPR036961">
    <property type="entry name" value="Kinesin_motor_dom_sf"/>
</dbReference>
<feature type="compositionally biased region" description="Low complexity" evidence="17">
    <location>
        <begin position="424"/>
        <end position="441"/>
    </location>
</feature>
<dbReference type="GO" id="GO:0006364">
    <property type="term" value="P:rRNA processing"/>
    <property type="evidence" value="ECO:0007669"/>
    <property type="project" value="UniProtKB-ARBA"/>
</dbReference>
<dbReference type="SMART" id="SM00363">
    <property type="entry name" value="S4"/>
    <property type="match status" value="1"/>
</dbReference>
<keyword evidence="4" id="KW-0963">Cytoplasm</keyword>
<dbReference type="SUPFAM" id="SSF52540">
    <property type="entry name" value="P-loop containing nucleoside triphosphate hydrolases"/>
    <property type="match status" value="1"/>
</dbReference>
<dbReference type="InterPro" id="IPR006145">
    <property type="entry name" value="PsdUridine_synth_RsuA/RluA"/>
</dbReference>
<dbReference type="FunFam" id="3.10.290.10:FF:000003">
    <property type="entry name" value="Pseudouridine synthase"/>
    <property type="match status" value="1"/>
</dbReference>
<feature type="domain" description="Kinesin motor" evidence="18">
    <location>
        <begin position="491"/>
        <end position="833"/>
    </location>
</feature>
<evidence type="ECO:0000256" key="1">
    <source>
        <dbReference type="ARBA" id="ARBA00004245"/>
    </source>
</evidence>
<dbReference type="SMART" id="SM00185">
    <property type="entry name" value="ARM"/>
    <property type="match status" value="4"/>
</dbReference>
<keyword evidence="11" id="KW-0206">Cytoskeleton</keyword>
<organism evidence="19 20">
    <name type="scientific">Papaver somniferum</name>
    <name type="common">Opium poppy</name>
    <dbReference type="NCBI Taxonomy" id="3469"/>
    <lineage>
        <taxon>Eukaryota</taxon>
        <taxon>Viridiplantae</taxon>
        <taxon>Streptophyta</taxon>
        <taxon>Embryophyta</taxon>
        <taxon>Tracheophyta</taxon>
        <taxon>Spermatophyta</taxon>
        <taxon>Magnoliopsida</taxon>
        <taxon>Ranunculales</taxon>
        <taxon>Papaveraceae</taxon>
        <taxon>Papaveroideae</taxon>
        <taxon>Papaver</taxon>
    </lineage>
</organism>
<evidence type="ECO:0000256" key="15">
    <source>
        <dbReference type="PROSITE-ProRule" id="PRU00283"/>
    </source>
</evidence>
<dbReference type="EMBL" id="CM010721">
    <property type="protein sequence ID" value="RZC70518.1"/>
    <property type="molecule type" value="Genomic_DNA"/>
</dbReference>
<dbReference type="InterPro" id="IPR001752">
    <property type="entry name" value="Kinesin_motor_dom"/>
</dbReference>
<dbReference type="InterPro" id="IPR000225">
    <property type="entry name" value="Armadillo"/>
</dbReference>
<keyword evidence="7 15" id="KW-0547">Nucleotide-binding</keyword>
<evidence type="ECO:0000256" key="13">
    <source>
        <dbReference type="PROSITE-ProRule" id="PRU00182"/>
    </source>
</evidence>
<evidence type="ECO:0000256" key="3">
    <source>
        <dbReference type="ARBA" id="ARBA00010103"/>
    </source>
</evidence>
<evidence type="ECO:0000256" key="14">
    <source>
        <dbReference type="PROSITE-ProRule" id="PRU00259"/>
    </source>
</evidence>
<evidence type="ECO:0000256" key="10">
    <source>
        <dbReference type="ARBA" id="ARBA00023175"/>
    </source>
</evidence>
<name>A0A4Y7KER0_PAPSO</name>
<dbReference type="GO" id="GO:0051231">
    <property type="term" value="P:spindle elongation"/>
    <property type="evidence" value="ECO:0007669"/>
    <property type="project" value="TreeGrafter"/>
</dbReference>
<comment type="similarity">
    <text evidence="3">Belongs to the TRAFAC class myosin-kinesin ATPase superfamily. Kinesin family. Ungrouped subfamily.</text>
</comment>
<dbReference type="SUPFAM" id="SSF55174">
    <property type="entry name" value="Alpha-L RNA-binding motif"/>
    <property type="match status" value="1"/>
</dbReference>
<dbReference type="SUPFAM" id="SSF55120">
    <property type="entry name" value="Pseudouridine synthase"/>
    <property type="match status" value="1"/>
</dbReference>
<dbReference type="CDD" id="cd00165">
    <property type="entry name" value="S4"/>
    <property type="match status" value="1"/>
</dbReference>
<dbReference type="InterPro" id="IPR002942">
    <property type="entry name" value="S4_RNA-bd"/>
</dbReference>
<dbReference type="InterPro" id="IPR019821">
    <property type="entry name" value="Kinesin_motor_CS"/>
</dbReference>
<sequence>MAAAAAMAAAASIALSSLSISSTSSIFSKPSLNCRNIKRIPFIRSAISSSSTSKKTEFNISFGSSGSTTKTVNPKEENSPKKSSKSLESSSTPSVPFLIPWIVRGEDGKLQMQSTPPAPLLHAMATANTSTPTKKKKKVSATKGVLTSVPKHSKAARRFYNENFRDPPQRISKVLAAAGVASRRKCEELVFDGRVTVNGSVCNTPQTKVDLAKDNIYVNGNRISKKLPPKVYLALNKPKGYICSNVDKELKSVFALLDDYWKGWSKQNTGLPRPRLFTVGRLDVATTGLIIVTNDVTCCKRRYIAAVEGVVSKRQLVTISEGTVIDGAKCIPDAVELLPQQPNVSRSRLRIVVHEGRNHEVRELVKNAGLEAREIPRIKTRGPQIIDWREELKTVSAQCPYCCFLRVGVGKGRREMASNSGPKSLNRSQNNGSSNNNSNNSDKQVIHSTSSSKNSSGHPPVRSKPNSAKRSVTPNSRAANPNNNDDSEPARVRVAVRVRPRDAEDLNSEADYADCVELQPELKRLKLRKNNWNADSYKFDEVFTDSASQRRVYEVVAKPVVESVINGYNGTIMAYGQTGTGKTYTMGRLGKHDPSERGIMVRSLEDILANTSPTLDTVEISYLQLYLESIQDLLAPEKNNIPIAEDPKTGEVSLPGAAVVKIRDLDQFKQLVQIGESNRHAANTKMNTESSRSHAILMVYIQRSSLGKADTDSPRDRDSKRNTGNTMNTLHKSKLLIVDLAGSERIAKSGAEGHMLEETKFINLSLTSLGKCINALAENSSHIPTRDSKLTRMLRDSFGGSARTSLIITIGPSARHHAETSSTIMFGQRAMKVVNMLKLKEEFDYESLCRKLENQVDYLIAENERQQKMREDDKEEIEKKLVEYRNSFAEVENSLDARCQLFENENKHLVSENQRLLDELKLQKDRNDVMHDQVARLEMSLKQSKQNQLEGSSYQKMLVDTTQMYEKKIAELMEQIEDEHSQIERAQDQLAKVKQMLSDHQKSKELQGKQEIDDLKEKLQKMCQVHDKTVNDFQSLKTENVELLSEKAMLSEDLQKLNQKLSVEEKQRKHMEDEFYKLKKMVAERGNDNEDKSSIMKENNGKVHPGYGNSLSLSRSFQQREAIPRVSKIFEEVGLEKTIAMLKSQDLDVQIHAVKAVANLAAEDSNQEKIVEEGGLDALLMLLGSSDNTTIHRVASGAIANLAMSEKNQGLIMSKGGAHLLANIASKTDDAQTLRMVAGAIANLCGNQKLHASLKEDGAIKALLGMGGSGNSDVIAQIARGMANFAKCESRGTVQGYRKGRSLLFEDGALAWLIDNCAINSSSTRRHIELALCHLAQNDDNAPDFVSSGSVKELVRISSESTREDIRNLAKKTLKLNPMFQSEMVC</sequence>
<comment type="subcellular location">
    <subcellularLocation>
        <location evidence="1">Cytoplasm</location>
        <location evidence="1">Cytoskeleton</location>
    </subcellularLocation>
</comment>
<dbReference type="GO" id="GO:0090307">
    <property type="term" value="P:mitotic spindle assembly"/>
    <property type="evidence" value="ECO:0007669"/>
    <property type="project" value="TreeGrafter"/>
</dbReference>
<keyword evidence="9 16" id="KW-0175">Coiled coil</keyword>
<feature type="coiled-coil region" evidence="16">
    <location>
        <begin position="962"/>
        <end position="1003"/>
    </location>
</feature>
<reference evidence="19 20" key="1">
    <citation type="journal article" date="2018" name="Science">
        <title>The opium poppy genome and morphinan production.</title>
        <authorList>
            <person name="Guo L."/>
            <person name="Winzer T."/>
            <person name="Yang X."/>
            <person name="Li Y."/>
            <person name="Ning Z."/>
            <person name="He Z."/>
            <person name="Teodor R."/>
            <person name="Lu Y."/>
            <person name="Bowser T.A."/>
            <person name="Graham I.A."/>
            <person name="Ye K."/>
        </authorList>
    </citation>
    <scope>NUCLEOTIDE SEQUENCE [LARGE SCALE GENOMIC DNA]</scope>
    <source>
        <strain evidence="20">cv. HN1</strain>
        <tissue evidence="19">Leaves</tissue>
    </source>
</reference>
<dbReference type="Gene3D" id="3.10.290.10">
    <property type="entry name" value="RNA-binding S4 domain"/>
    <property type="match status" value="1"/>
</dbReference>
<dbReference type="InterPro" id="IPR011989">
    <property type="entry name" value="ARM-like"/>
</dbReference>
<dbReference type="InterPro" id="IPR020103">
    <property type="entry name" value="PsdUridine_synth_cat_dom_sf"/>
</dbReference>
<evidence type="ECO:0000256" key="16">
    <source>
        <dbReference type="SAM" id="Coils"/>
    </source>
</evidence>
<dbReference type="PANTHER" id="PTHR47970:SF6">
    <property type="entry name" value="KINESIN-LIKE PROTEIN KIN-UC ISOFORM X1"/>
    <property type="match status" value="1"/>
</dbReference>
<keyword evidence="5" id="KW-0493">Microtubule</keyword>
<evidence type="ECO:0000313" key="20">
    <source>
        <dbReference type="Proteomes" id="UP000316621"/>
    </source>
</evidence>